<evidence type="ECO:0000313" key="3">
    <source>
        <dbReference type="Proteomes" id="UP001556098"/>
    </source>
</evidence>
<dbReference type="CDD" id="cd00081">
    <property type="entry name" value="Hint"/>
    <property type="match status" value="1"/>
</dbReference>
<organism evidence="2 3">
    <name type="scientific">Sulfitobacter sediminis</name>
    <dbReference type="NCBI Taxonomy" id="3234186"/>
    <lineage>
        <taxon>Bacteria</taxon>
        <taxon>Pseudomonadati</taxon>
        <taxon>Pseudomonadota</taxon>
        <taxon>Alphaproteobacteria</taxon>
        <taxon>Rhodobacterales</taxon>
        <taxon>Roseobacteraceae</taxon>
        <taxon>Sulfitobacter</taxon>
    </lineage>
</organism>
<dbReference type="InterPro" id="IPR003587">
    <property type="entry name" value="Hint_dom_N"/>
</dbReference>
<dbReference type="InterPro" id="IPR028992">
    <property type="entry name" value="Hedgehog/Intein_dom"/>
</dbReference>
<dbReference type="InterPro" id="IPR036844">
    <property type="entry name" value="Hint_dom_sf"/>
</dbReference>
<reference evidence="2 3" key="1">
    <citation type="submission" date="2024-07" db="EMBL/GenBank/DDBJ databases">
        <title>Marimonas sp.nov., isolated from tidal-flat sediment.</title>
        <authorList>
            <person name="Jayan J.N."/>
            <person name="Lee S.S."/>
        </authorList>
    </citation>
    <scope>NUCLEOTIDE SEQUENCE [LARGE SCALE GENOMIC DNA]</scope>
    <source>
        <strain evidence="2 3">MJW-29</strain>
    </source>
</reference>
<protein>
    <submittedName>
        <fullName evidence="2">Hint domain-containing protein</fullName>
    </submittedName>
</protein>
<dbReference type="Gene3D" id="2.170.16.10">
    <property type="entry name" value="Hedgehog/Intein (Hint) domain"/>
    <property type="match status" value="1"/>
</dbReference>
<name>A0ABV3RTX1_9RHOB</name>
<dbReference type="EMBL" id="JBFNXX010000031">
    <property type="protein sequence ID" value="MEW9922126.1"/>
    <property type="molecule type" value="Genomic_DNA"/>
</dbReference>
<keyword evidence="3" id="KW-1185">Reference proteome</keyword>
<dbReference type="RefSeq" id="WP_367879822.1">
    <property type="nucleotide sequence ID" value="NZ_JBFNXX010000031.1"/>
</dbReference>
<feature type="domain" description="Hint" evidence="1">
    <location>
        <begin position="29"/>
        <end position="138"/>
    </location>
</feature>
<accession>A0ABV3RTX1</accession>
<dbReference type="SMART" id="SM00306">
    <property type="entry name" value="HintN"/>
    <property type="match status" value="1"/>
</dbReference>
<sequence length="220" mass="24124">MNRLLPRRDYQLVGIDTSTAHLRFAQSACVSFTRGTRITLATGAQRPVEGLRPGDRVLTRDDGVQPLRWIGRSTLRAEGDLAPIRIAAGTLNNVRDLLLSPGHGLFVYQRSDRLGVGRAEVLVRARDLVNGSTVVRSKGGFVDYFQLLFDRHQIIFAEGIAAESTLIDLHTSPALQGVMEGRIDDPPPFHDRARHTGAEIGAGLLDRRNAADQLRRASTG</sequence>
<gene>
    <name evidence="2" type="ORF">AB2B41_21170</name>
</gene>
<dbReference type="Proteomes" id="UP001556098">
    <property type="component" value="Unassembled WGS sequence"/>
</dbReference>
<dbReference type="SUPFAM" id="SSF51294">
    <property type="entry name" value="Hedgehog/intein (Hint) domain"/>
    <property type="match status" value="1"/>
</dbReference>
<comment type="caution">
    <text evidence="2">The sequence shown here is derived from an EMBL/GenBank/DDBJ whole genome shotgun (WGS) entry which is preliminary data.</text>
</comment>
<evidence type="ECO:0000259" key="1">
    <source>
        <dbReference type="SMART" id="SM00306"/>
    </source>
</evidence>
<evidence type="ECO:0000313" key="2">
    <source>
        <dbReference type="EMBL" id="MEW9922126.1"/>
    </source>
</evidence>
<dbReference type="Pfam" id="PF13403">
    <property type="entry name" value="Hint_2"/>
    <property type="match status" value="1"/>
</dbReference>
<proteinExistence type="predicted"/>